<evidence type="ECO:0000256" key="2">
    <source>
        <dbReference type="ARBA" id="ARBA00022527"/>
    </source>
</evidence>
<dbReference type="PANTHER" id="PTHR47634:SF9">
    <property type="entry name" value="PROTEIN KINASE DOMAIN-CONTAINING PROTEIN-RELATED"/>
    <property type="match status" value="1"/>
</dbReference>
<evidence type="ECO:0000256" key="1">
    <source>
        <dbReference type="ARBA" id="ARBA00012513"/>
    </source>
</evidence>
<keyword evidence="3" id="KW-0808">Transferase</keyword>
<dbReference type="Proteomes" id="UP000799424">
    <property type="component" value="Unassembled WGS sequence"/>
</dbReference>
<protein>
    <recommendedName>
        <fullName evidence="1">non-specific serine/threonine protein kinase</fullName>
        <ecNumber evidence="1">2.7.11.1</ecNumber>
    </recommendedName>
</protein>
<dbReference type="OrthoDB" id="5979581at2759"/>
<organism evidence="11 12">
    <name type="scientific">Ophiobolus disseminans</name>
    <dbReference type="NCBI Taxonomy" id="1469910"/>
    <lineage>
        <taxon>Eukaryota</taxon>
        <taxon>Fungi</taxon>
        <taxon>Dikarya</taxon>
        <taxon>Ascomycota</taxon>
        <taxon>Pezizomycotina</taxon>
        <taxon>Dothideomycetes</taxon>
        <taxon>Pleosporomycetidae</taxon>
        <taxon>Pleosporales</taxon>
        <taxon>Pleosporineae</taxon>
        <taxon>Phaeosphaeriaceae</taxon>
        <taxon>Ophiobolus</taxon>
    </lineage>
</organism>
<dbReference type="InterPro" id="IPR000719">
    <property type="entry name" value="Prot_kinase_dom"/>
</dbReference>
<keyword evidence="2" id="KW-0723">Serine/threonine-protein kinase</keyword>
<dbReference type="GO" id="GO:0050684">
    <property type="term" value="P:regulation of mRNA processing"/>
    <property type="evidence" value="ECO:0007669"/>
    <property type="project" value="TreeGrafter"/>
</dbReference>
<keyword evidence="12" id="KW-1185">Reference proteome</keyword>
<proteinExistence type="predicted"/>
<evidence type="ECO:0000256" key="8">
    <source>
        <dbReference type="ARBA" id="ARBA00048679"/>
    </source>
</evidence>
<comment type="catalytic activity">
    <reaction evidence="8">
        <text>L-seryl-[protein] + ATP = O-phospho-L-seryl-[protein] + ADP + H(+)</text>
        <dbReference type="Rhea" id="RHEA:17989"/>
        <dbReference type="Rhea" id="RHEA-COMP:9863"/>
        <dbReference type="Rhea" id="RHEA-COMP:11604"/>
        <dbReference type="ChEBI" id="CHEBI:15378"/>
        <dbReference type="ChEBI" id="CHEBI:29999"/>
        <dbReference type="ChEBI" id="CHEBI:30616"/>
        <dbReference type="ChEBI" id="CHEBI:83421"/>
        <dbReference type="ChEBI" id="CHEBI:456216"/>
        <dbReference type="EC" id="2.7.11.1"/>
    </reaction>
</comment>
<dbReference type="EC" id="2.7.11.1" evidence="1"/>
<evidence type="ECO:0000256" key="9">
    <source>
        <dbReference type="PROSITE-ProRule" id="PRU10141"/>
    </source>
</evidence>
<dbReference type="GO" id="GO:0004674">
    <property type="term" value="F:protein serine/threonine kinase activity"/>
    <property type="evidence" value="ECO:0007669"/>
    <property type="project" value="UniProtKB-KW"/>
</dbReference>
<dbReference type="GO" id="GO:0005634">
    <property type="term" value="C:nucleus"/>
    <property type="evidence" value="ECO:0007669"/>
    <property type="project" value="TreeGrafter"/>
</dbReference>
<name>A0A6A6ZWZ8_9PLEO</name>
<dbReference type="InterPro" id="IPR051334">
    <property type="entry name" value="SRPK"/>
</dbReference>
<dbReference type="AlphaFoldDB" id="A0A6A6ZWZ8"/>
<keyword evidence="5" id="KW-0418">Kinase</keyword>
<evidence type="ECO:0000256" key="6">
    <source>
        <dbReference type="ARBA" id="ARBA00022840"/>
    </source>
</evidence>
<dbReference type="Gene3D" id="3.30.200.20">
    <property type="entry name" value="Phosphorylase Kinase, domain 1"/>
    <property type="match status" value="1"/>
</dbReference>
<dbReference type="GO" id="GO:0005524">
    <property type="term" value="F:ATP binding"/>
    <property type="evidence" value="ECO:0007669"/>
    <property type="project" value="UniProtKB-UniRule"/>
</dbReference>
<evidence type="ECO:0000259" key="10">
    <source>
        <dbReference type="PROSITE" id="PS50011"/>
    </source>
</evidence>
<dbReference type="SUPFAM" id="SSF56112">
    <property type="entry name" value="Protein kinase-like (PK-like)"/>
    <property type="match status" value="1"/>
</dbReference>
<evidence type="ECO:0000313" key="12">
    <source>
        <dbReference type="Proteomes" id="UP000799424"/>
    </source>
</evidence>
<evidence type="ECO:0000256" key="5">
    <source>
        <dbReference type="ARBA" id="ARBA00022777"/>
    </source>
</evidence>
<feature type="non-terminal residue" evidence="11">
    <location>
        <position position="1"/>
    </location>
</feature>
<evidence type="ECO:0000256" key="7">
    <source>
        <dbReference type="ARBA" id="ARBA00047899"/>
    </source>
</evidence>
<dbReference type="PROSITE" id="PS50011">
    <property type="entry name" value="PROTEIN_KINASE_DOM"/>
    <property type="match status" value="1"/>
</dbReference>
<evidence type="ECO:0000256" key="4">
    <source>
        <dbReference type="ARBA" id="ARBA00022741"/>
    </source>
</evidence>
<dbReference type="GO" id="GO:0000245">
    <property type="term" value="P:spliceosomal complex assembly"/>
    <property type="evidence" value="ECO:0007669"/>
    <property type="project" value="TreeGrafter"/>
</dbReference>
<feature type="binding site" evidence="9">
    <location>
        <position position="50"/>
    </location>
    <ligand>
        <name>ATP</name>
        <dbReference type="ChEBI" id="CHEBI:30616"/>
    </ligand>
</feature>
<feature type="domain" description="Protein kinase" evidence="10">
    <location>
        <begin position="14"/>
        <end position="114"/>
    </location>
</feature>
<dbReference type="PROSITE" id="PS00107">
    <property type="entry name" value="PROTEIN_KINASE_ATP"/>
    <property type="match status" value="1"/>
</dbReference>
<dbReference type="EMBL" id="MU006227">
    <property type="protein sequence ID" value="KAF2825552.1"/>
    <property type="molecule type" value="Genomic_DNA"/>
</dbReference>
<keyword evidence="6 9" id="KW-0067">ATP-binding</keyword>
<dbReference type="InterPro" id="IPR011009">
    <property type="entry name" value="Kinase-like_dom_sf"/>
</dbReference>
<reference evidence="11" key="1">
    <citation type="journal article" date="2020" name="Stud. Mycol.">
        <title>101 Dothideomycetes genomes: a test case for predicting lifestyles and emergence of pathogens.</title>
        <authorList>
            <person name="Haridas S."/>
            <person name="Albert R."/>
            <person name="Binder M."/>
            <person name="Bloem J."/>
            <person name="Labutti K."/>
            <person name="Salamov A."/>
            <person name="Andreopoulos B."/>
            <person name="Baker S."/>
            <person name="Barry K."/>
            <person name="Bills G."/>
            <person name="Bluhm B."/>
            <person name="Cannon C."/>
            <person name="Castanera R."/>
            <person name="Culley D."/>
            <person name="Daum C."/>
            <person name="Ezra D."/>
            <person name="Gonzalez J."/>
            <person name="Henrissat B."/>
            <person name="Kuo A."/>
            <person name="Liang C."/>
            <person name="Lipzen A."/>
            <person name="Lutzoni F."/>
            <person name="Magnuson J."/>
            <person name="Mondo S."/>
            <person name="Nolan M."/>
            <person name="Ohm R."/>
            <person name="Pangilinan J."/>
            <person name="Park H.-J."/>
            <person name="Ramirez L."/>
            <person name="Alfaro M."/>
            <person name="Sun H."/>
            <person name="Tritt A."/>
            <person name="Yoshinaga Y."/>
            <person name="Zwiers L.-H."/>
            <person name="Turgeon B."/>
            <person name="Goodwin S."/>
            <person name="Spatafora J."/>
            <person name="Crous P."/>
            <person name="Grigoriev I."/>
        </authorList>
    </citation>
    <scope>NUCLEOTIDE SEQUENCE</scope>
    <source>
        <strain evidence="11">CBS 113818</strain>
    </source>
</reference>
<comment type="catalytic activity">
    <reaction evidence="7">
        <text>L-threonyl-[protein] + ATP = O-phospho-L-threonyl-[protein] + ADP + H(+)</text>
        <dbReference type="Rhea" id="RHEA:46608"/>
        <dbReference type="Rhea" id="RHEA-COMP:11060"/>
        <dbReference type="Rhea" id="RHEA-COMP:11605"/>
        <dbReference type="ChEBI" id="CHEBI:15378"/>
        <dbReference type="ChEBI" id="CHEBI:30013"/>
        <dbReference type="ChEBI" id="CHEBI:30616"/>
        <dbReference type="ChEBI" id="CHEBI:61977"/>
        <dbReference type="ChEBI" id="CHEBI:456216"/>
        <dbReference type="EC" id="2.7.11.1"/>
    </reaction>
</comment>
<gene>
    <name evidence="11" type="ORF">CC86DRAFT_294042</name>
</gene>
<accession>A0A6A6ZWZ8</accession>
<keyword evidence="4 9" id="KW-0547">Nucleotide-binding</keyword>
<dbReference type="GO" id="GO:0005737">
    <property type="term" value="C:cytoplasm"/>
    <property type="evidence" value="ECO:0007669"/>
    <property type="project" value="TreeGrafter"/>
</dbReference>
<dbReference type="PANTHER" id="PTHR47634">
    <property type="entry name" value="PROTEIN KINASE DOMAIN-CONTAINING PROTEIN-RELATED"/>
    <property type="match status" value="1"/>
</dbReference>
<dbReference type="InterPro" id="IPR017441">
    <property type="entry name" value="Protein_kinase_ATP_BS"/>
</dbReference>
<dbReference type="Gene3D" id="1.10.510.10">
    <property type="entry name" value="Transferase(Phosphotransferase) domain 1"/>
    <property type="match status" value="1"/>
</dbReference>
<sequence length="114" mass="13121">FYPVRTGEVLDSSFRVIGKLGYGAYSTVWLCRDIRYVWHTGFVADYVAVKICTRDADKSTQLNRELDFYERVSSMESQHPGQAYIRGLYGKFELDGPTGKHLCLVHPPMHMTIR</sequence>
<evidence type="ECO:0000256" key="3">
    <source>
        <dbReference type="ARBA" id="ARBA00022679"/>
    </source>
</evidence>
<evidence type="ECO:0000313" key="11">
    <source>
        <dbReference type="EMBL" id="KAF2825552.1"/>
    </source>
</evidence>